<dbReference type="OrthoDB" id="8368102at2"/>
<comment type="caution">
    <text evidence="1">The sequence shown here is derived from an EMBL/GenBank/DDBJ whole genome shotgun (WGS) entry which is preliminary data.</text>
</comment>
<dbReference type="AlphaFoldDB" id="A0A3S0RDI4"/>
<proteinExistence type="predicted"/>
<sequence length="132" mass="14774">MVIILAQGQTRLPKIKISDSAAVRSIVEDFTSDKSPLRFERPAKPYIDSMAEDVSSSLKRSGADYDMIDCLSQLEYFQRPDTAACNYAYAKVELILSKIADVVGWGVTRDEFPYVLQRSLEDAYRVGVGQGR</sequence>
<gene>
    <name evidence="1" type="ORF">EFQ99_01475</name>
</gene>
<dbReference type="EMBL" id="RJTH01000001">
    <property type="protein sequence ID" value="RUM27602.1"/>
    <property type="molecule type" value="Genomic_DNA"/>
</dbReference>
<accession>A0A3S0RDI4</accession>
<evidence type="ECO:0000313" key="2">
    <source>
        <dbReference type="Proteomes" id="UP000278823"/>
    </source>
</evidence>
<evidence type="ECO:0000313" key="1">
    <source>
        <dbReference type="EMBL" id="RUM27602.1"/>
    </source>
</evidence>
<keyword evidence="2" id="KW-1185">Reference proteome</keyword>
<protein>
    <submittedName>
        <fullName evidence="1">Uncharacterized protein</fullName>
    </submittedName>
</protein>
<dbReference type="Proteomes" id="UP000278823">
    <property type="component" value="Unassembled WGS sequence"/>
</dbReference>
<reference evidence="2" key="1">
    <citation type="submission" date="2018-11" db="EMBL/GenBank/DDBJ databases">
        <title>Rhizobium chutanense sp. nov., isolated from root nodules of Phaseolus vulgaris in China.</title>
        <authorList>
            <person name="Huo Y."/>
        </authorList>
    </citation>
    <scope>NUCLEOTIDE SEQUENCE [LARGE SCALE GENOMIC DNA]</scope>
    <source>
        <strain evidence="2">CCBAU 65647</strain>
    </source>
</reference>
<organism evidence="1 2">
    <name type="scientific">Rhizobium vallis</name>
    <dbReference type="NCBI Taxonomy" id="634290"/>
    <lineage>
        <taxon>Bacteria</taxon>
        <taxon>Pseudomonadati</taxon>
        <taxon>Pseudomonadota</taxon>
        <taxon>Alphaproteobacteria</taxon>
        <taxon>Hyphomicrobiales</taxon>
        <taxon>Rhizobiaceae</taxon>
        <taxon>Rhizobium/Agrobacterium group</taxon>
        <taxon>Rhizobium</taxon>
    </lineage>
</organism>
<name>A0A3S0RDI4_9HYPH</name>